<proteinExistence type="predicted"/>
<dbReference type="AlphaFoldDB" id="A0A1E7LJ99"/>
<accession>A0A1E7LJ99</accession>
<evidence type="ECO:0000256" key="1">
    <source>
        <dbReference type="SAM" id="MobiDB-lite"/>
    </source>
</evidence>
<evidence type="ECO:0000313" key="2">
    <source>
        <dbReference type="EMBL" id="OEV16295.1"/>
    </source>
</evidence>
<comment type="caution">
    <text evidence="2">The sequence shown here is derived from an EMBL/GenBank/DDBJ whole genome shotgun (WGS) entry which is preliminary data.</text>
</comment>
<dbReference type="OrthoDB" id="4296799at2"/>
<evidence type="ECO:0000313" key="3">
    <source>
        <dbReference type="Proteomes" id="UP000175971"/>
    </source>
</evidence>
<keyword evidence="3" id="KW-1185">Reference proteome</keyword>
<dbReference type="PATRIC" id="fig|518642.7.peg.2643"/>
<protein>
    <submittedName>
        <fullName evidence="2">Uncharacterized protein</fullName>
    </submittedName>
</protein>
<dbReference type="EMBL" id="LJGZ01000103">
    <property type="protein sequence ID" value="OEV16295.1"/>
    <property type="molecule type" value="Genomic_DNA"/>
</dbReference>
<feature type="region of interest" description="Disordered" evidence="1">
    <location>
        <begin position="97"/>
        <end position="137"/>
    </location>
</feature>
<feature type="compositionally biased region" description="Low complexity" evidence="1">
    <location>
        <begin position="103"/>
        <end position="137"/>
    </location>
</feature>
<sequence length="137" mass="14681">MSKPSRKIIRLQQMRAQRASAAKLQFLDVVFENADGVEETCSFPVQDNWPLEVIEEVEEKGGNANLNVLREIAQPKEAFDRLITVAKLTVGELTDILDEMNEEAGTTQGEGSGSSSSSESTPEPSAPTSSGTTPAAA</sequence>
<gene>
    <name evidence="2" type="ORF">AN221_32300</name>
</gene>
<dbReference type="RefSeq" id="WP_070203838.1">
    <property type="nucleotide sequence ID" value="NZ_LJGZ01000103.1"/>
</dbReference>
<name>A0A1E7LJ99_9ACTN</name>
<organism evidence="2 3">
    <name type="scientific">Streptomyces nanshensis</name>
    <dbReference type="NCBI Taxonomy" id="518642"/>
    <lineage>
        <taxon>Bacteria</taxon>
        <taxon>Bacillati</taxon>
        <taxon>Actinomycetota</taxon>
        <taxon>Actinomycetes</taxon>
        <taxon>Kitasatosporales</taxon>
        <taxon>Streptomycetaceae</taxon>
        <taxon>Streptomyces</taxon>
    </lineage>
</organism>
<dbReference type="Proteomes" id="UP000175971">
    <property type="component" value="Unassembled WGS sequence"/>
</dbReference>
<reference evidence="2 3" key="1">
    <citation type="journal article" date="2016" name="Front. Microbiol.">
        <title>Comparative Genomics Analysis of Streptomyces Species Reveals Their Adaptation to the Marine Environment and Their Diversity at the Genomic Level.</title>
        <authorList>
            <person name="Tian X."/>
            <person name="Zhang Z."/>
            <person name="Yang T."/>
            <person name="Chen M."/>
            <person name="Li J."/>
            <person name="Chen F."/>
            <person name="Yang J."/>
            <person name="Li W."/>
            <person name="Zhang B."/>
            <person name="Zhang Z."/>
            <person name="Wu J."/>
            <person name="Zhang C."/>
            <person name="Long L."/>
            <person name="Xiao J."/>
        </authorList>
    </citation>
    <scope>NUCLEOTIDE SEQUENCE [LARGE SCALE GENOMIC DNA]</scope>
    <source>
        <strain evidence="2 3">SCSIO M10372</strain>
    </source>
</reference>